<sequence>MSTFHPFPRLPTELRLQIWEMTVEPRTVEICIRFTDFPSTPLADGKQKRPPRQMSTVQSPTPVPGPLQACREARYHGFLSRTIPRLKFAKHSRKGDRQPRTGQEFEHLPCFVKLKDVYVDIGDHEFEYW</sequence>
<feature type="region of interest" description="Disordered" evidence="1">
    <location>
        <begin position="38"/>
        <end position="66"/>
    </location>
</feature>
<dbReference type="VEuPathDB" id="FungiDB:JI435_159220"/>
<reference evidence="4" key="1">
    <citation type="journal article" date="2007" name="Plant Cell">
        <title>Dothideomycete-plant interactions illuminated by genome sequencing and EST analysis of the wheat pathogen Stagonospora nodorum.</title>
        <authorList>
            <person name="Hane J.K."/>
            <person name="Lowe R.G."/>
            <person name="Solomon P.S."/>
            <person name="Tan K.C."/>
            <person name="Schoch C.L."/>
            <person name="Spatafora J.W."/>
            <person name="Crous P.W."/>
            <person name="Kodira C."/>
            <person name="Birren B.W."/>
            <person name="Galagan J.E."/>
            <person name="Torriani S.F."/>
            <person name="McDonald B.A."/>
            <person name="Oliver R.P."/>
        </authorList>
    </citation>
    <scope>NUCLEOTIDE SEQUENCE [LARGE SCALE GENOMIC DNA]</scope>
    <source>
        <strain evidence="4">SN15 / ATCC MYA-4574 / FGSC 10173</strain>
    </source>
</reference>
<dbReference type="InterPro" id="IPR045518">
    <property type="entry name" value="2EXR"/>
</dbReference>
<dbReference type="HOGENOM" id="CLU_1949591_0_0_1"/>
<dbReference type="Pfam" id="PF20150">
    <property type="entry name" value="2EXR"/>
    <property type="match status" value="1"/>
</dbReference>
<dbReference type="EMBL" id="CH445365">
    <property type="protein sequence ID" value="EAT76760.1"/>
    <property type="molecule type" value="Genomic_DNA"/>
</dbReference>
<evidence type="ECO:0000259" key="2">
    <source>
        <dbReference type="Pfam" id="PF20150"/>
    </source>
</evidence>
<name>Q0TXB0_PHANO</name>
<dbReference type="PANTHER" id="PTHR35910">
    <property type="entry name" value="2EXR DOMAIN-CONTAINING PROTEIN"/>
    <property type="match status" value="1"/>
</dbReference>
<proteinExistence type="predicted"/>
<dbReference type="GeneID" id="5982986"/>
<evidence type="ECO:0000256" key="1">
    <source>
        <dbReference type="SAM" id="MobiDB-lite"/>
    </source>
</evidence>
<feature type="domain" description="2EXR" evidence="2">
    <location>
        <begin position="4"/>
        <end position="84"/>
    </location>
</feature>
<evidence type="ECO:0000313" key="4">
    <source>
        <dbReference type="Proteomes" id="UP000001055"/>
    </source>
</evidence>
<organism evidence="3 4">
    <name type="scientific">Phaeosphaeria nodorum (strain SN15 / ATCC MYA-4574 / FGSC 10173)</name>
    <name type="common">Glume blotch fungus</name>
    <name type="synonym">Parastagonospora nodorum</name>
    <dbReference type="NCBI Taxonomy" id="321614"/>
    <lineage>
        <taxon>Eukaryota</taxon>
        <taxon>Fungi</taxon>
        <taxon>Dikarya</taxon>
        <taxon>Ascomycota</taxon>
        <taxon>Pezizomycotina</taxon>
        <taxon>Dothideomycetes</taxon>
        <taxon>Pleosporomycetidae</taxon>
        <taxon>Pleosporales</taxon>
        <taxon>Pleosporineae</taxon>
        <taxon>Phaeosphaeriaceae</taxon>
        <taxon>Parastagonospora</taxon>
    </lineage>
</organism>
<accession>Q0TXB0</accession>
<dbReference type="RefSeq" id="XP_001806056.1">
    <property type="nucleotide sequence ID" value="XM_001806004.1"/>
</dbReference>
<dbReference type="Proteomes" id="UP000001055">
    <property type="component" value="Unassembled WGS sequence"/>
</dbReference>
<dbReference type="InParanoid" id="Q0TXB0"/>
<gene>
    <name evidence="3" type="ORF">SNOG_15922</name>
</gene>
<evidence type="ECO:0000313" key="3">
    <source>
        <dbReference type="EMBL" id="EAT76760.1"/>
    </source>
</evidence>
<dbReference type="PANTHER" id="PTHR35910:SF1">
    <property type="entry name" value="2EXR DOMAIN-CONTAINING PROTEIN"/>
    <property type="match status" value="1"/>
</dbReference>
<dbReference type="KEGG" id="pno:SNOG_15922"/>
<dbReference type="AlphaFoldDB" id="Q0TXB0"/>
<protein>
    <recommendedName>
        <fullName evidence="2">2EXR domain-containing protein</fullName>
    </recommendedName>
</protein>